<dbReference type="InterPro" id="IPR036069">
    <property type="entry name" value="DUF34/NIF3_sf"/>
</dbReference>
<sequence>MSSSATPDRYKLIFYVPHPQLESCKEAIFSTGAGSFPGGKYTKCCFQTPGTGQFLPGDGANPNIGAVGTLEHVEEMKVEILCVGRETMLDAVKALVKAHPYEEPAYEVYKLEEV</sequence>
<organism evidence="2 3">
    <name type="scientific">Talaromyces marneffei (strain ATCC 18224 / CBS 334.59 / QM 7333)</name>
    <name type="common">Penicillium marneffei</name>
    <dbReference type="NCBI Taxonomy" id="441960"/>
    <lineage>
        <taxon>Eukaryota</taxon>
        <taxon>Fungi</taxon>
        <taxon>Dikarya</taxon>
        <taxon>Ascomycota</taxon>
        <taxon>Pezizomycotina</taxon>
        <taxon>Eurotiomycetes</taxon>
        <taxon>Eurotiomycetidae</taxon>
        <taxon>Eurotiales</taxon>
        <taxon>Trichocomaceae</taxon>
        <taxon>Talaromyces</taxon>
        <taxon>Talaromyces sect. Talaromyces</taxon>
    </lineage>
</organism>
<dbReference type="OrthoDB" id="15981at2759"/>
<dbReference type="AlphaFoldDB" id="B6Q3K3"/>
<dbReference type="SUPFAM" id="SSF102705">
    <property type="entry name" value="NIF3 (NGG1p interacting factor 3)-like"/>
    <property type="match status" value="1"/>
</dbReference>
<dbReference type="PANTHER" id="PTHR41774:SF1">
    <property type="entry name" value="NGG1P INTERACTING FACTOR NIF3"/>
    <property type="match status" value="1"/>
</dbReference>
<keyword evidence="3" id="KW-1185">Reference proteome</keyword>
<evidence type="ECO:0000313" key="2">
    <source>
        <dbReference type="EMBL" id="EEA28092.1"/>
    </source>
</evidence>
<gene>
    <name evidence="2" type="ORF">PMAA_029090</name>
</gene>
<dbReference type="VEuPathDB" id="FungiDB:PMAA_029090"/>
<evidence type="ECO:0000313" key="3">
    <source>
        <dbReference type="Proteomes" id="UP000001294"/>
    </source>
</evidence>
<dbReference type="HOGENOM" id="CLU_120084_2_1_1"/>
<dbReference type="PANTHER" id="PTHR41774">
    <property type="match status" value="1"/>
</dbReference>
<dbReference type="Gene3D" id="3.30.70.120">
    <property type="match status" value="1"/>
</dbReference>
<dbReference type="Proteomes" id="UP000001294">
    <property type="component" value="Unassembled WGS sequence"/>
</dbReference>
<protein>
    <recommendedName>
        <fullName evidence="1">ATP phosphoribosyltransferase</fullName>
    </recommendedName>
</protein>
<proteinExistence type="predicted"/>
<dbReference type="STRING" id="441960.B6Q3K3"/>
<dbReference type="EMBL" id="DS995899">
    <property type="protein sequence ID" value="EEA28092.1"/>
    <property type="molecule type" value="Genomic_DNA"/>
</dbReference>
<evidence type="ECO:0000256" key="1">
    <source>
        <dbReference type="ARBA" id="ARBA00020998"/>
    </source>
</evidence>
<dbReference type="PhylomeDB" id="B6Q3K3"/>
<accession>B6Q3K3</accession>
<name>B6Q3K3_TALMQ</name>
<dbReference type="InterPro" id="IPR015867">
    <property type="entry name" value="N-reg_PII/ATP_PRibTrfase_C"/>
</dbReference>
<reference evidence="3" key="1">
    <citation type="journal article" date="2015" name="Genome Announc.">
        <title>Genome sequence of the AIDS-associated pathogen Penicillium marneffei (ATCC18224) and its near taxonomic relative Talaromyces stipitatus (ATCC10500).</title>
        <authorList>
            <person name="Nierman W.C."/>
            <person name="Fedorova-Abrams N.D."/>
            <person name="Andrianopoulos A."/>
        </authorList>
    </citation>
    <scope>NUCLEOTIDE SEQUENCE [LARGE SCALE GENOMIC DNA]</scope>
    <source>
        <strain evidence="3">ATCC 18224 / CBS 334.59 / QM 7333</strain>
    </source>
</reference>